<comment type="caution">
    <text evidence="2">The sequence shown here is derived from an EMBL/GenBank/DDBJ whole genome shotgun (WGS) entry which is preliminary data.</text>
</comment>
<dbReference type="AlphaFoldDB" id="A0A4R0NG54"/>
<evidence type="ECO:0000313" key="2">
    <source>
        <dbReference type="EMBL" id="TCC97684.1"/>
    </source>
</evidence>
<keyword evidence="1" id="KW-0472">Membrane</keyword>
<dbReference type="RefSeq" id="WP_131608044.1">
    <property type="nucleotide sequence ID" value="NZ_SJSM01000003.1"/>
</dbReference>
<reference evidence="2 3" key="1">
    <citation type="submission" date="2019-02" db="EMBL/GenBank/DDBJ databases">
        <title>Pedobacter sp. RP-3-8 sp. nov., isolated from Arctic soil.</title>
        <authorList>
            <person name="Dahal R.H."/>
        </authorList>
    </citation>
    <scope>NUCLEOTIDE SEQUENCE [LARGE SCALE GENOMIC DNA]</scope>
    <source>
        <strain evidence="2 3">RP-3-8</strain>
    </source>
</reference>
<proteinExistence type="predicted"/>
<organism evidence="2 3">
    <name type="scientific">Pedobacter hiemivivus</name>
    <dbReference type="NCBI Taxonomy" id="2530454"/>
    <lineage>
        <taxon>Bacteria</taxon>
        <taxon>Pseudomonadati</taxon>
        <taxon>Bacteroidota</taxon>
        <taxon>Sphingobacteriia</taxon>
        <taxon>Sphingobacteriales</taxon>
        <taxon>Sphingobacteriaceae</taxon>
        <taxon>Pedobacter</taxon>
    </lineage>
</organism>
<name>A0A4R0NG54_9SPHI</name>
<dbReference type="Proteomes" id="UP000291117">
    <property type="component" value="Unassembled WGS sequence"/>
</dbReference>
<keyword evidence="1" id="KW-0812">Transmembrane</keyword>
<gene>
    <name evidence="2" type="ORF">EZ444_07140</name>
</gene>
<evidence type="ECO:0000256" key="1">
    <source>
        <dbReference type="SAM" id="Phobius"/>
    </source>
</evidence>
<feature type="transmembrane region" description="Helical" evidence="1">
    <location>
        <begin position="6"/>
        <end position="31"/>
    </location>
</feature>
<dbReference type="EMBL" id="SJSM01000003">
    <property type="protein sequence ID" value="TCC97684.1"/>
    <property type="molecule type" value="Genomic_DNA"/>
</dbReference>
<evidence type="ECO:0000313" key="3">
    <source>
        <dbReference type="Proteomes" id="UP000291117"/>
    </source>
</evidence>
<sequence length="412" mass="45912">MIKAGALYIVVIVSLLIAMISASLLTIAFYYRQEVQKKARFDKLLVNLESGTAVLLSEGFNYYDEAKSVDLFEDQKDSLVLKKELWGVYELNTVKAFEAKDTLKRAFFSGDAFTDPNAIYLADEDRPLSVSGTTKITGDGQLPKSGLKQAYVEGKPYAGKELIYGAIKNSDRGLPVLNDKLIQEIEANLNTVEGLPFLVKDSISCSFFNAVSIYKLAATQMNLGSRKLKGKIILVSDTTVNIDADTRLDHVQIYAPAIIIAGGFKGSCQLFARDSIIIGKNCVFDYPSFAGIFKPEESKIQAKLSLGEGGRFSGVLFSYEKTRSPLQTIISLAKSCKVNGEVYATGYVKMEKTTAVYGKTSAKRFIMQTPTTLYENYLIDITLNRKMLSKYYLSSSIFKRDHREQRILRWLN</sequence>
<accession>A0A4R0NG54</accession>
<keyword evidence="3" id="KW-1185">Reference proteome</keyword>
<keyword evidence="1" id="KW-1133">Transmembrane helix</keyword>
<dbReference type="OrthoDB" id="1004942at2"/>
<protein>
    <submittedName>
        <fullName evidence="2">Uncharacterized protein</fullName>
    </submittedName>
</protein>